<evidence type="ECO:0000256" key="3">
    <source>
        <dbReference type="SAM" id="SignalP"/>
    </source>
</evidence>
<gene>
    <name evidence="5" type="ORF">G4Z16_16265</name>
</gene>
<dbReference type="RefSeq" id="WP_197351499.1">
    <property type="nucleotide sequence ID" value="NZ_CP048882.1"/>
</dbReference>
<feature type="compositionally biased region" description="Gly residues" evidence="1">
    <location>
        <begin position="604"/>
        <end position="614"/>
    </location>
</feature>
<evidence type="ECO:0000313" key="6">
    <source>
        <dbReference type="Proteomes" id="UP000595046"/>
    </source>
</evidence>
<feature type="region of interest" description="Disordered" evidence="1">
    <location>
        <begin position="495"/>
        <end position="524"/>
    </location>
</feature>
<feature type="region of interest" description="Disordered" evidence="1">
    <location>
        <begin position="582"/>
        <end position="614"/>
    </location>
</feature>
<feature type="region of interest" description="Disordered" evidence="1">
    <location>
        <begin position="401"/>
        <end position="423"/>
    </location>
</feature>
<reference evidence="6" key="1">
    <citation type="submission" date="2020-02" db="EMBL/GenBank/DDBJ databases">
        <title>Streptomyces sp. ASO4wet.</title>
        <authorList>
            <person name="Risdian C."/>
            <person name="Landwehr W."/>
            <person name="Schupp P."/>
            <person name="Wink J."/>
        </authorList>
    </citation>
    <scope>NUCLEOTIDE SEQUENCE [LARGE SCALE GENOMIC DNA]</scope>
    <source>
        <strain evidence="6">ASO4wet</strain>
    </source>
</reference>
<dbReference type="AlphaFoldDB" id="A0A7T1WSM8"/>
<evidence type="ECO:0000259" key="4">
    <source>
        <dbReference type="PROSITE" id="PS50234"/>
    </source>
</evidence>
<feature type="region of interest" description="Disordered" evidence="1">
    <location>
        <begin position="318"/>
        <end position="340"/>
    </location>
</feature>
<evidence type="ECO:0000256" key="1">
    <source>
        <dbReference type="SAM" id="MobiDB-lite"/>
    </source>
</evidence>
<sequence length="684" mass="70177">MGARRGAGRAKRLASSVTVVGALFALITAAAAAPAAPAAESTDAVAGVADGNSSMVMLLDSSGSMAEDDGSGSTRIASARKAVGTVVDSLPDGYPTGLRLYGSQKQKGCTDSRLAQPVRPLDRAGIKDAVAKVRPKGDTPIGYSLRKAAEDLPEVPGGATGQRTIVLISDGEDNCGDPEPCAVARELGKQGIDLRIDAIGFEVRGKAREQLECVAGAGNGTYYDAPDADALARQLQRAGRLSVDGYRLRGKKIEGGADSGDAAKLGSASGQYLDTIGPGEKRWYAVRMDGARTAGFAATAVPKPGSAVDDLDGLRTELTPPGPSASSCESSTEHFGQDEGGVPLVAGVSRIPGDAGSSGRCDRGPGRYLLSVERVSSESAGRSDAARWPLELTYAVEKPLKRGTTPAQSEPDYGAGGQDATLPQGNARKIGGGTGFNDAARIGKGVWRDKVLPSQTLWYRVPVGWGQQLRYDVEFSNEPTVEEYNTEYSFSRTDTYTPYRQPVTGTGELTTRSSYDGEPGKVSGGTVPVSWTNRFESGTHVVPVHTDGDYYIAVTLGANASRIAENPDIGVTLRVDVKGEAKAGPQHNAPVLKASPADPASDGKGSGAGGAAEDGTGGGDALVVAAVAGGVGLLLLAGLAWWFVAARRRSGPTGDAGAAVSGSGEGGAETMRGAHGDAATRADR</sequence>
<dbReference type="InterPro" id="IPR002035">
    <property type="entry name" value="VWF_A"/>
</dbReference>
<dbReference type="Gene3D" id="3.40.50.410">
    <property type="entry name" value="von Willebrand factor, type A domain"/>
    <property type="match status" value="1"/>
</dbReference>
<keyword evidence="6" id="KW-1185">Reference proteome</keyword>
<name>A0A7T1WSM8_9ACTN</name>
<feature type="signal peptide" evidence="3">
    <location>
        <begin position="1"/>
        <end position="32"/>
    </location>
</feature>
<keyword evidence="2" id="KW-0812">Transmembrane</keyword>
<protein>
    <submittedName>
        <fullName evidence="5">VWA domain-containing protein</fullName>
    </submittedName>
</protein>
<dbReference type="KEGG" id="sbat:G4Z16_16265"/>
<proteinExistence type="predicted"/>
<feature type="compositionally biased region" description="Polar residues" evidence="1">
    <location>
        <begin position="495"/>
        <end position="514"/>
    </location>
</feature>
<dbReference type="InterPro" id="IPR036465">
    <property type="entry name" value="vWFA_dom_sf"/>
</dbReference>
<accession>A0A7T1WSM8</accession>
<feature type="transmembrane region" description="Helical" evidence="2">
    <location>
        <begin position="621"/>
        <end position="644"/>
    </location>
</feature>
<dbReference type="Pfam" id="PF00092">
    <property type="entry name" value="VWA"/>
    <property type="match status" value="1"/>
</dbReference>
<dbReference type="SMART" id="SM00327">
    <property type="entry name" value="VWA"/>
    <property type="match status" value="1"/>
</dbReference>
<dbReference type="SUPFAM" id="SSF53300">
    <property type="entry name" value="vWA-like"/>
    <property type="match status" value="1"/>
</dbReference>
<feature type="region of interest" description="Disordered" evidence="1">
    <location>
        <begin position="651"/>
        <end position="684"/>
    </location>
</feature>
<organism evidence="5 6">
    <name type="scientific">Streptomyces bathyalis</name>
    <dbReference type="NCBI Taxonomy" id="2710756"/>
    <lineage>
        <taxon>Bacteria</taxon>
        <taxon>Bacillati</taxon>
        <taxon>Actinomycetota</taxon>
        <taxon>Actinomycetes</taxon>
        <taxon>Kitasatosporales</taxon>
        <taxon>Streptomycetaceae</taxon>
        <taxon>Streptomyces</taxon>
    </lineage>
</organism>
<evidence type="ECO:0000313" key="5">
    <source>
        <dbReference type="EMBL" id="QPP07691.1"/>
    </source>
</evidence>
<evidence type="ECO:0000256" key="2">
    <source>
        <dbReference type="SAM" id="Phobius"/>
    </source>
</evidence>
<keyword evidence="2" id="KW-0472">Membrane</keyword>
<feature type="chain" id="PRO_5039674720" evidence="3">
    <location>
        <begin position="33"/>
        <end position="684"/>
    </location>
</feature>
<dbReference type="EMBL" id="CP048882">
    <property type="protein sequence ID" value="QPP07691.1"/>
    <property type="molecule type" value="Genomic_DNA"/>
</dbReference>
<dbReference type="PROSITE" id="PS50234">
    <property type="entry name" value="VWFA"/>
    <property type="match status" value="1"/>
</dbReference>
<keyword evidence="3" id="KW-0732">Signal</keyword>
<dbReference type="Proteomes" id="UP000595046">
    <property type="component" value="Chromosome"/>
</dbReference>
<keyword evidence="2" id="KW-1133">Transmembrane helix</keyword>
<feature type="domain" description="VWFA" evidence="4">
    <location>
        <begin position="54"/>
        <end position="238"/>
    </location>
</feature>
<feature type="compositionally biased region" description="Basic and acidic residues" evidence="1">
    <location>
        <begin position="672"/>
        <end position="684"/>
    </location>
</feature>